<accession>A0A1M4ED94</accession>
<gene>
    <name evidence="1" type="ORF">BN4615_P6296</name>
</gene>
<dbReference type="InterPro" id="IPR045423">
    <property type="entry name" value="DUF6510"/>
</dbReference>
<organism evidence="1">
    <name type="scientific">Nonomuraea gerenzanensis</name>
    <dbReference type="NCBI Taxonomy" id="93944"/>
    <lineage>
        <taxon>Bacteria</taxon>
        <taxon>Bacillati</taxon>
        <taxon>Actinomycetota</taxon>
        <taxon>Actinomycetes</taxon>
        <taxon>Streptosporangiales</taxon>
        <taxon>Streptosporangiaceae</taxon>
        <taxon>Nonomuraea</taxon>
    </lineage>
</organism>
<dbReference type="AlphaFoldDB" id="A0A1M4ED94"/>
<evidence type="ECO:0000313" key="1">
    <source>
        <dbReference type="EMBL" id="SBO96780.1"/>
    </source>
</evidence>
<sequence length="88" mass="8844">MSPIDGNAAAGPLAAFFGRDMTAAHGVCAACDQHAPLAEALVYGPAAGTALHCRTCGNVLMTMIEAPGGIIGAMPGLVRLDTRPLGRI</sequence>
<dbReference type="Pfam" id="PF20120">
    <property type="entry name" value="DUF6510"/>
    <property type="match status" value="1"/>
</dbReference>
<dbReference type="RefSeq" id="WP_225265584.1">
    <property type="nucleotide sequence ID" value="NZ_CP084058.1"/>
</dbReference>
<protein>
    <submittedName>
        <fullName evidence="1">Uncharacterized protein</fullName>
    </submittedName>
</protein>
<proteinExistence type="predicted"/>
<dbReference type="EMBL" id="LT559118">
    <property type="protein sequence ID" value="SBO96780.1"/>
    <property type="molecule type" value="Genomic_DNA"/>
</dbReference>
<name>A0A1M4ED94_9ACTN</name>
<reference evidence="1" key="1">
    <citation type="submission" date="2016-04" db="EMBL/GenBank/DDBJ databases">
        <authorList>
            <person name="Evans L.H."/>
            <person name="Alamgir A."/>
            <person name="Owens N."/>
            <person name="Weber N.D."/>
            <person name="Virtaneva K."/>
            <person name="Barbian K."/>
            <person name="Babar A."/>
            <person name="Rosenke K."/>
        </authorList>
    </citation>
    <scope>NUCLEOTIDE SEQUENCE</scope>
    <source>
        <strain evidence="1">Nono1</strain>
    </source>
</reference>